<evidence type="ECO:0000256" key="1">
    <source>
        <dbReference type="ARBA" id="ARBA00023125"/>
    </source>
</evidence>
<dbReference type="EMBL" id="CP148033">
    <property type="protein sequence ID" value="WXK95163.1"/>
    <property type="molecule type" value="Genomic_DNA"/>
</dbReference>
<dbReference type="InterPro" id="IPR009057">
    <property type="entry name" value="Homeodomain-like_sf"/>
</dbReference>
<dbReference type="InterPro" id="IPR050109">
    <property type="entry name" value="HTH-type_TetR-like_transc_reg"/>
</dbReference>
<protein>
    <submittedName>
        <fullName evidence="5">TetR/AcrR family transcriptional regulator</fullName>
    </submittedName>
</protein>
<keyword evidence="1 2" id="KW-0238">DNA-binding</keyword>
<evidence type="ECO:0000313" key="6">
    <source>
        <dbReference type="Proteomes" id="UP001623384"/>
    </source>
</evidence>
<feature type="domain" description="HTH tetR-type" evidence="4">
    <location>
        <begin position="50"/>
        <end position="109"/>
    </location>
</feature>
<keyword evidence="6" id="KW-1185">Reference proteome</keyword>
<dbReference type="Proteomes" id="UP001623384">
    <property type="component" value="Chromosome"/>
</dbReference>
<dbReference type="SUPFAM" id="SSF48498">
    <property type="entry name" value="Tetracyclin repressor-like, C-terminal domain"/>
    <property type="match status" value="1"/>
</dbReference>
<evidence type="ECO:0000313" key="5">
    <source>
        <dbReference type="EMBL" id="WXK95163.1"/>
    </source>
</evidence>
<dbReference type="PROSITE" id="PS50977">
    <property type="entry name" value="HTH_TETR_2"/>
    <property type="match status" value="1"/>
</dbReference>
<name>A0ABZ2RI40_9MICC</name>
<proteinExistence type="predicted"/>
<dbReference type="InterPro" id="IPR045823">
    <property type="entry name" value="TetR_C_32"/>
</dbReference>
<feature type="DNA-binding region" description="H-T-H motif" evidence="2">
    <location>
        <begin position="72"/>
        <end position="91"/>
    </location>
</feature>
<dbReference type="Pfam" id="PF19344">
    <property type="entry name" value="TetR_C_32"/>
    <property type="match status" value="1"/>
</dbReference>
<reference evidence="5 6" key="1">
    <citation type="submission" date="2024-03" db="EMBL/GenBank/DDBJ databases">
        <title>Rhodococcus navarretei sp. nov. and Pseudarthrobacter quantumdoti sp. nov., two new species with the ability to biosynthesize Quantum Dots isolated from soil samples at Union Glacier, Antarctica.</title>
        <authorList>
            <person name="Vargas M."/>
        </authorList>
    </citation>
    <scope>NUCLEOTIDE SEQUENCE [LARGE SCALE GENOMIC DNA]</scope>
    <source>
        <strain evidence="5 6">RC-2-3</strain>
    </source>
</reference>
<gene>
    <name evidence="5" type="ORF">WHH00_09330</name>
</gene>
<evidence type="ECO:0000256" key="3">
    <source>
        <dbReference type="SAM" id="MobiDB-lite"/>
    </source>
</evidence>
<evidence type="ECO:0000259" key="4">
    <source>
        <dbReference type="PROSITE" id="PS50977"/>
    </source>
</evidence>
<dbReference type="Pfam" id="PF00440">
    <property type="entry name" value="TetR_N"/>
    <property type="match status" value="1"/>
</dbReference>
<dbReference type="InterPro" id="IPR036271">
    <property type="entry name" value="Tet_transcr_reg_TetR-rel_C_sf"/>
</dbReference>
<dbReference type="PANTHER" id="PTHR30055">
    <property type="entry name" value="HTH-TYPE TRANSCRIPTIONAL REGULATOR RUTR"/>
    <property type="match status" value="1"/>
</dbReference>
<dbReference type="SUPFAM" id="SSF46689">
    <property type="entry name" value="Homeodomain-like"/>
    <property type="match status" value="1"/>
</dbReference>
<organism evidence="5 6">
    <name type="scientific">Pseudarthrobacter quantipunctorum</name>
    <dbReference type="NCBI Taxonomy" id="3128980"/>
    <lineage>
        <taxon>Bacteria</taxon>
        <taxon>Bacillati</taxon>
        <taxon>Actinomycetota</taxon>
        <taxon>Actinomycetes</taxon>
        <taxon>Micrococcales</taxon>
        <taxon>Micrococcaceae</taxon>
        <taxon>Pseudarthrobacter</taxon>
    </lineage>
</organism>
<dbReference type="PANTHER" id="PTHR30055:SF226">
    <property type="entry name" value="HTH-TYPE TRANSCRIPTIONAL REGULATOR PKSA"/>
    <property type="match status" value="1"/>
</dbReference>
<feature type="region of interest" description="Disordered" evidence="3">
    <location>
        <begin position="21"/>
        <end position="49"/>
    </location>
</feature>
<dbReference type="Gene3D" id="1.10.357.10">
    <property type="entry name" value="Tetracycline Repressor, domain 2"/>
    <property type="match status" value="1"/>
</dbReference>
<evidence type="ECO:0000256" key="2">
    <source>
        <dbReference type="PROSITE-ProRule" id="PRU00335"/>
    </source>
</evidence>
<sequence>MDISSGHVRLPIPSVPDTLSIVNNHETSPALPSAPGGADGRSSRWQSHREERRRELIKSARRAVHKLGSDASMEEIAAAAGTSKSVFYRYFGDKAGLQQAVGEVVLSQMQRRIQEAAQNADTPREGLLAMVSAYLQMADTSPNVYTFVTRYGSGDPEGTSGAVSGALGHFFDAVADMIATPMRSHLGDDKQAVIGYWPKAAIGLVRNAGEQWLSTPDSPAKPGQEAMARQITAWLCVGIAPELSPASRG</sequence>
<dbReference type="InterPro" id="IPR001647">
    <property type="entry name" value="HTH_TetR"/>
</dbReference>
<accession>A0ABZ2RI40</accession>